<dbReference type="EMBL" id="MU167214">
    <property type="protein sequence ID" value="KAG0151189.1"/>
    <property type="molecule type" value="Genomic_DNA"/>
</dbReference>
<gene>
    <name evidence="10" type="ORF">CROQUDRAFT_86985</name>
</gene>
<keyword evidence="3" id="KW-0805">Transcription regulation</keyword>
<reference evidence="10" key="1">
    <citation type="submission" date="2013-11" db="EMBL/GenBank/DDBJ databases">
        <title>Genome sequence of the fusiform rust pathogen reveals effectors for host alternation and coevolution with pine.</title>
        <authorList>
            <consortium name="DOE Joint Genome Institute"/>
            <person name="Smith K."/>
            <person name="Pendleton A."/>
            <person name="Kubisiak T."/>
            <person name="Anderson C."/>
            <person name="Salamov A."/>
            <person name="Aerts A."/>
            <person name="Riley R."/>
            <person name="Clum A."/>
            <person name="Lindquist E."/>
            <person name="Ence D."/>
            <person name="Campbell M."/>
            <person name="Kronenberg Z."/>
            <person name="Feau N."/>
            <person name="Dhillon B."/>
            <person name="Hamelin R."/>
            <person name="Burleigh J."/>
            <person name="Smith J."/>
            <person name="Yandell M."/>
            <person name="Nelson C."/>
            <person name="Grigoriev I."/>
            <person name="Davis J."/>
        </authorList>
    </citation>
    <scope>NUCLEOTIDE SEQUENCE</scope>
    <source>
        <strain evidence="10">G11</strain>
    </source>
</reference>
<evidence type="ECO:0000256" key="5">
    <source>
        <dbReference type="ARBA" id="ARBA00023163"/>
    </source>
</evidence>
<keyword evidence="11" id="KW-1185">Reference proteome</keyword>
<evidence type="ECO:0000256" key="6">
    <source>
        <dbReference type="ARBA" id="ARBA00023242"/>
    </source>
</evidence>
<evidence type="ECO:0000256" key="1">
    <source>
        <dbReference type="ARBA" id="ARBA00022723"/>
    </source>
</evidence>
<feature type="domain" description="Zn(2)-C6 fungal-type" evidence="9">
    <location>
        <begin position="145"/>
        <end position="174"/>
    </location>
</feature>
<organism evidence="10 11">
    <name type="scientific">Cronartium quercuum f. sp. fusiforme G11</name>
    <dbReference type="NCBI Taxonomy" id="708437"/>
    <lineage>
        <taxon>Eukaryota</taxon>
        <taxon>Fungi</taxon>
        <taxon>Dikarya</taxon>
        <taxon>Basidiomycota</taxon>
        <taxon>Pucciniomycotina</taxon>
        <taxon>Pucciniomycetes</taxon>
        <taxon>Pucciniales</taxon>
        <taxon>Coleosporiaceae</taxon>
        <taxon>Cronartium</taxon>
    </lineage>
</organism>
<dbReference type="OrthoDB" id="411251at2759"/>
<dbReference type="PANTHER" id="PTHR47659:SF4">
    <property type="entry name" value="ZN(II)2CYS6 TRANSCRIPTION FACTOR (EUROFUNG)"/>
    <property type="match status" value="1"/>
</dbReference>
<evidence type="ECO:0000256" key="3">
    <source>
        <dbReference type="ARBA" id="ARBA00023015"/>
    </source>
</evidence>
<comment type="caution">
    <text evidence="10">The sequence shown here is derived from an EMBL/GenBank/DDBJ whole genome shotgun (WGS) entry which is preliminary data.</text>
</comment>
<evidence type="ECO:0000256" key="2">
    <source>
        <dbReference type="ARBA" id="ARBA00022833"/>
    </source>
</evidence>
<dbReference type="PANTHER" id="PTHR47659">
    <property type="entry name" value="ZN(II)2CYS6 TRANSCRIPTION FACTOR (EUROFUNG)-RELATED"/>
    <property type="match status" value="1"/>
</dbReference>
<keyword evidence="6" id="KW-0539">Nucleus</keyword>
<keyword evidence="1" id="KW-0479">Metal-binding</keyword>
<dbReference type="PROSITE" id="PS50048">
    <property type="entry name" value="ZN2_CY6_FUNGAL_2"/>
    <property type="match status" value="1"/>
</dbReference>
<feature type="compositionally biased region" description="Low complexity" evidence="8">
    <location>
        <begin position="98"/>
        <end position="129"/>
    </location>
</feature>
<feature type="compositionally biased region" description="Polar residues" evidence="8">
    <location>
        <begin position="19"/>
        <end position="37"/>
    </location>
</feature>
<dbReference type="Proteomes" id="UP000886653">
    <property type="component" value="Unassembled WGS sequence"/>
</dbReference>
<evidence type="ECO:0000313" key="11">
    <source>
        <dbReference type="Proteomes" id="UP000886653"/>
    </source>
</evidence>
<dbReference type="SUPFAM" id="SSF57701">
    <property type="entry name" value="Zn2/Cys6 DNA-binding domain"/>
    <property type="match status" value="1"/>
</dbReference>
<dbReference type="InterPro" id="IPR036864">
    <property type="entry name" value="Zn2-C6_fun-type_DNA-bd_sf"/>
</dbReference>
<dbReference type="CDD" id="cd00067">
    <property type="entry name" value="GAL4"/>
    <property type="match status" value="1"/>
</dbReference>
<name>A0A9P6NVZ1_9BASI</name>
<proteinExistence type="predicted"/>
<keyword evidence="4" id="KW-0238">DNA-binding</keyword>
<keyword evidence="2" id="KW-0862">Zinc</keyword>
<evidence type="ECO:0000256" key="7">
    <source>
        <dbReference type="ARBA" id="ARBA00040903"/>
    </source>
</evidence>
<sequence>MNRPPSRSSMYGGGYPLPSSASVSNHTSRPTLPSLRSQVGEYLPEPTPYTSHPSSHGHDPFHSDYHRRQSMSSSSMHFLPSPVQASFPRPPSTDSRRLSSSTSMAIYRTSTPGPHTSSSIHSGSTSYTSGPPPAVNATRSTVSVACTNCRSAHLACSDVRPCRRCVQTGRSATCIDVEVGRVIWFDGLIQLFYHFMGSRSRKKRSLESNPKTDVPVSGPIDSFPLAFHQPRKRGRPRASDMAALNMATTSKHNLNTWSASPSPSSRETDELVIIMSTSLRCALITMGVTQVLGHGSQSILEQPLSTFIHPEDKHEYARFSLGLLAYPGVASRPVPVSAARLHQASLNELLTPLPGAQVHMHTFRLRTLNNSWPSFRFESYLGGGFGAHPAEPDSLRLTYVVLKLTPVSGIHTSNYVAIPSPSARSSSHLGDHRAYELDSYSSYGHTRPPSRSSMMR</sequence>
<feature type="region of interest" description="Disordered" evidence="8">
    <location>
        <begin position="1"/>
        <end position="136"/>
    </location>
</feature>
<dbReference type="InterPro" id="IPR001138">
    <property type="entry name" value="Zn2Cys6_DnaBD"/>
</dbReference>
<evidence type="ECO:0000259" key="9">
    <source>
        <dbReference type="PROSITE" id="PS50048"/>
    </source>
</evidence>
<evidence type="ECO:0000256" key="8">
    <source>
        <dbReference type="SAM" id="MobiDB-lite"/>
    </source>
</evidence>
<dbReference type="GO" id="GO:0008270">
    <property type="term" value="F:zinc ion binding"/>
    <property type="evidence" value="ECO:0007669"/>
    <property type="project" value="InterPro"/>
</dbReference>
<dbReference type="Gene3D" id="4.10.240.10">
    <property type="entry name" value="Zn(2)-C6 fungal-type DNA-binding domain"/>
    <property type="match status" value="1"/>
</dbReference>
<accession>A0A9P6NVZ1</accession>
<evidence type="ECO:0000256" key="4">
    <source>
        <dbReference type="ARBA" id="ARBA00023125"/>
    </source>
</evidence>
<evidence type="ECO:0000313" key="10">
    <source>
        <dbReference type="EMBL" id="KAG0151189.1"/>
    </source>
</evidence>
<keyword evidence="5" id="KW-0804">Transcription</keyword>
<dbReference type="GO" id="GO:0000981">
    <property type="term" value="F:DNA-binding transcription factor activity, RNA polymerase II-specific"/>
    <property type="evidence" value="ECO:0007669"/>
    <property type="project" value="InterPro"/>
</dbReference>
<protein>
    <recommendedName>
        <fullName evidence="7">Transcription activator of gluconeogenesis ERT1</fullName>
    </recommendedName>
</protein>
<dbReference type="PROSITE" id="PS00463">
    <property type="entry name" value="ZN2_CY6_FUNGAL_1"/>
    <property type="match status" value="1"/>
</dbReference>
<dbReference type="GO" id="GO:0003677">
    <property type="term" value="F:DNA binding"/>
    <property type="evidence" value="ECO:0007669"/>
    <property type="project" value="UniProtKB-KW"/>
</dbReference>
<dbReference type="AlphaFoldDB" id="A0A9P6NVZ1"/>
<feature type="compositionally biased region" description="Basic and acidic residues" evidence="8">
    <location>
        <begin position="56"/>
        <end position="67"/>
    </location>
</feature>
<dbReference type="InterPro" id="IPR050335">
    <property type="entry name" value="ERT1_acuK_gluconeogen_tf"/>
</dbReference>